<evidence type="ECO:0000313" key="2">
    <source>
        <dbReference type="Proteomes" id="UP001323617"/>
    </source>
</evidence>
<evidence type="ECO:0000313" key="1">
    <source>
        <dbReference type="EMBL" id="KAK4679205.1"/>
    </source>
</evidence>
<name>A0ABR0IFM2_9PEZI</name>
<dbReference type="RefSeq" id="XP_062802675.1">
    <property type="nucleotide sequence ID" value="XM_062940204.1"/>
</dbReference>
<keyword evidence="2" id="KW-1185">Reference proteome</keyword>
<dbReference type="EMBL" id="JAFFHC010000002">
    <property type="protein sequence ID" value="KAK4679205.1"/>
    <property type="molecule type" value="Genomic_DNA"/>
</dbReference>
<sequence length="65" mass="7535">MDGDPECRVDWSARLEVYYAMKVSCWQCFIAVRMGKAPNFHTGGIQGHWRSNIRSCRAHRACFVQ</sequence>
<reference evidence="1 2" key="1">
    <citation type="journal article" date="2023" name="bioRxiv">
        <title>High-quality genome assemblies of four members of thePodospora anserinaspecies complex.</title>
        <authorList>
            <person name="Ament-Velasquez S.L."/>
            <person name="Vogan A.A."/>
            <person name="Wallerman O."/>
            <person name="Hartmann F."/>
            <person name="Gautier V."/>
            <person name="Silar P."/>
            <person name="Giraud T."/>
            <person name="Johannesson H."/>
        </authorList>
    </citation>
    <scope>NUCLEOTIDE SEQUENCE [LARGE SCALE GENOMIC DNA]</scope>
    <source>
        <strain evidence="1 2">CBS 124.78</strain>
    </source>
</reference>
<protein>
    <submittedName>
        <fullName evidence="1">Uncharacterized protein</fullName>
    </submittedName>
</protein>
<dbReference type="Proteomes" id="UP001323617">
    <property type="component" value="Unassembled WGS sequence"/>
</dbReference>
<gene>
    <name evidence="1" type="ORF">QC764_0032360</name>
</gene>
<proteinExistence type="predicted"/>
<dbReference type="GeneID" id="87960719"/>
<accession>A0ABR0IFM2</accession>
<organism evidence="1 2">
    <name type="scientific">Podospora pseudoanserina</name>
    <dbReference type="NCBI Taxonomy" id="2609844"/>
    <lineage>
        <taxon>Eukaryota</taxon>
        <taxon>Fungi</taxon>
        <taxon>Dikarya</taxon>
        <taxon>Ascomycota</taxon>
        <taxon>Pezizomycotina</taxon>
        <taxon>Sordariomycetes</taxon>
        <taxon>Sordariomycetidae</taxon>
        <taxon>Sordariales</taxon>
        <taxon>Podosporaceae</taxon>
        <taxon>Podospora</taxon>
    </lineage>
</organism>
<comment type="caution">
    <text evidence="1">The sequence shown here is derived from an EMBL/GenBank/DDBJ whole genome shotgun (WGS) entry which is preliminary data.</text>
</comment>